<dbReference type="SMART" id="SM00033">
    <property type="entry name" value="CH"/>
    <property type="match status" value="1"/>
</dbReference>
<sequence length="194" mass="21914">IQLLADLNLKKTPELLGLVEDDKDVEELISLPPDKVLLKWMNYHLKKAGYEKQVTNFSSDVKVREILFLDGEAYAYLLSALAPEVSGPSALATKDPTERANMVLEQAERLDCKRYLTPKDIVDGSPNLNLAFVAQIFQHRNGLTVTADTKTMSFAEMMTDDVQTSREERCFRLWINSLGIATYVNNIFEDVRNG</sequence>
<proteinExistence type="predicted"/>
<evidence type="ECO:0000256" key="3">
    <source>
        <dbReference type="ARBA" id="ARBA00023203"/>
    </source>
</evidence>
<feature type="non-terminal residue" evidence="5">
    <location>
        <position position="1"/>
    </location>
</feature>
<dbReference type="Gene3D" id="1.10.418.10">
    <property type="entry name" value="Calponin-like domain"/>
    <property type="match status" value="2"/>
</dbReference>
<dbReference type="GO" id="GO:0051017">
    <property type="term" value="P:actin filament bundle assembly"/>
    <property type="evidence" value="ECO:0007669"/>
    <property type="project" value="InterPro"/>
</dbReference>
<dbReference type="InterPro" id="IPR039959">
    <property type="entry name" value="Fimbrin/Plastin"/>
</dbReference>
<name>A0A392MMA4_9FABA</name>
<evidence type="ECO:0000313" key="6">
    <source>
        <dbReference type="Proteomes" id="UP000265520"/>
    </source>
</evidence>
<organism evidence="5 6">
    <name type="scientific">Trifolium medium</name>
    <dbReference type="NCBI Taxonomy" id="97028"/>
    <lineage>
        <taxon>Eukaryota</taxon>
        <taxon>Viridiplantae</taxon>
        <taxon>Streptophyta</taxon>
        <taxon>Embryophyta</taxon>
        <taxon>Tracheophyta</taxon>
        <taxon>Spermatophyta</taxon>
        <taxon>Magnoliopsida</taxon>
        <taxon>eudicotyledons</taxon>
        <taxon>Gunneridae</taxon>
        <taxon>Pentapetalae</taxon>
        <taxon>rosids</taxon>
        <taxon>fabids</taxon>
        <taxon>Fabales</taxon>
        <taxon>Fabaceae</taxon>
        <taxon>Papilionoideae</taxon>
        <taxon>50 kb inversion clade</taxon>
        <taxon>NPAAA clade</taxon>
        <taxon>Hologalegina</taxon>
        <taxon>IRL clade</taxon>
        <taxon>Trifolieae</taxon>
        <taxon>Trifolium</taxon>
    </lineage>
</organism>
<comment type="caution">
    <text evidence="5">The sequence shown here is derived from an EMBL/GenBank/DDBJ whole genome shotgun (WGS) entry which is preliminary data.</text>
</comment>
<dbReference type="GO" id="GO:0051015">
    <property type="term" value="F:actin filament binding"/>
    <property type="evidence" value="ECO:0007669"/>
    <property type="project" value="InterPro"/>
</dbReference>
<dbReference type="GO" id="GO:0032432">
    <property type="term" value="C:actin filament bundle"/>
    <property type="evidence" value="ECO:0007669"/>
    <property type="project" value="TreeGrafter"/>
</dbReference>
<dbReference type="PANTHER" id="PTHR19961:SF79">
    <property type="entry name" value="FIMBRIN-5"/>
    <property type="match status" value="1"/>
</dbReference>
<protein>
    <submittedName>
        <fullName evidence="5">Fimbrin-like protein 2-like</fullName>
    </submittedName>
</protein>
<reference evidence="5 6" key="1">
    <citation type="journal article" date="2018" name="Front. Plant Sci.">
        <title>Red Clover (Trifolium pratense) and Zigzag Clover (T. medium) - A Picture of Genomic Similarities and Differences.</title>
        <authorList>
            <person name="Dluhosova J."/>
            <person name="Istvanek J."/>
            <person name="Nedelnik J."/>
            <person name="Repkova J."/>
        </authorList>
    </citation>
    <scope>NUCLEOTIDE SEQUENCE [LARGE SCALE GENOMIC DNA]</scope>
    <source>
        <strain evidence="6">cv. 10/8</strain>
        <tissue evidence="5">Leaf</tissue>
    </source>
</reference>
<dbReference type="Proteomes" id="UP000265520">
    <property type="component" value="Unassembled WGS sequence"/>
</dbReference>
<dbReference type="FunFam" id="1.10.418.10:FF:000041">
    <property type="entry name" value="Fimbrin-2 isoform A"/>
    <property type="match status" value="1"/>
</dbReference>
<dbReference type="InterPro" id="IPR001715">
    <property type="entry name" value="CH_dom"/>
</dbReference>
<gene>
    <name evidence="5" type="ORF">A2U01_0008699</name>
</gene>
<dbReference type="GO" id="GO:0005884">
    <property type="term" value="C:actin filament"/>
    <property type="evidence" value="ECO:0007669"/>
    <property type="project" value="TreeGrafter"/>
</dbReference>
<dbReference type="EMBL" id="LXQA010012971">
    <property type="protein sequence ID" value="MCH87818.1"/>
    <property type="molecule type" value="Genomic_DNA"/>
</dbReference>
<evidence type="ECO:0000313" key="5">
    <source>
        <dbReference type="EMBL" id="MCH87818.1"/>
    </source>
</evidence>
<dbReference type="AlphaFoldDB" id="A0A392MMA4"/>
<evidence type="ECO:0000256" key="1">
    <source>
        <dbReference type="ARBA" id="ARBA00011385"/>
    </source>
</evidence>
<feature type="domain" description="Calponin-homology (CH)" evidence="4">
    <location>
        <begin position="31"/>
        <end position="141"/>
    </location>
</feature>
<keyword evidence="3" id="KW-0009">Actin-binding</keyword>
<dbReference type="PROSITE" id="PS50021">
    <property type="entry name" value="CH"/>
    <property type="match status" value="1"/>
</dbReference>
<dbReference type="PANTHER" id="PTHR19961">
    <property type="entry name" value="FIMBRIN/PLASTIN"/>
    <property type="match status" value="1"/>
</dbReference>
<dbReference type="GO" id="GO:0005737">
    <property type="term" value="C:cytoplasm"/>
    <property type="evidence" value="ECO:0007669"/>
    <property type="project" value="TreeGrafter"/>
</dbReference>
<dbReference type="InterPro" id="IPR036872">
    <property type="entry name" value="CH_dom_sf"/>
</dbReference>
<accession>A0A392MMA4</accession>
<comment type="subunit">
    <text evidence="1">Interacts with F-actin.</text>
</comment>
<dbReference type="GO" id="GO:0051639">
    <property type="term" value="P:actin filament network formation"/>
    <property type="evidence" value="ECO:0007669"/>
    <property type="project" value="TreeGrafter"/>
</dbReference>
<dbReference type="Pfam" id="PF00307">
    <property type="entry name" value="CH"/>
    <property type="match status" value="1"/>
</dbReference>
<dbReference type="SUPFAM" id="SSF47576">
    <property type="entry name" value="Calponin-homology domain, CH-domain"/>
    <property type="match status" value="1"/>
</dbReference>
<keyword evidence="2" id="KW-0677">Repeat</keyword>
<keyword evidence="6" id="KW-1185">Reference proteome</keyword>
<evidence type="ECO:0000259" key="4">
    <source>
        <dbReference type="PROSITE" id="PS50021"/>
    </source>
</evidence>
<evidence type="ECO:0000256" key="2">
    <source>
        <dbReference type="ARBA" id="ARBA00022737"/>
    </source>
</evidence>